<evidence type="ECO:0000259" key="6">
    <source>
        <dbReference type="Pfam" id="PF14378"/>
    </source>
</evidence>
<dbReference type="EMBL" id="CP157948">
    <property type="protein sequence ID" value="XBS91730.1"/>
    <property type="molecule type" value="Genomic_DNA"/>
</dbReference>
<keyword evidence="4 5" id="KW-0472">Membrane</keyword>
<evidence type="ECO:0000256" key="3">
    <source>
        <dbReference type="ARBA" id="ARBA00022989"/>
    </source>
</evidence>
<feature type="transmembrane region" description="Helical" evidence="5">
    <location>
        <begin position="124"/>
        <end position="143"/>
    </location>
</feature>
<comment type="subcellular location">
    <subcellularLocation>
        <location evidence="1">Membrane</location>
        <topology evidence="1">Multi-pass membrane protein</topology>
    </subcellularLocation>
</comment>
<dbReference type="GO" id="GO:0016020">
    <property type="term" value="C:membrane"/>
    <property type="evidence" value="ECO:0007669"/>
    <property type="project" value="UniProtKB-SubCell"/>
</dbReference>
<evidence type="ECO:0000256" key="2">
    <source>
        <dbReference type="ARBA" id="ARBA00022692"/>
    </source>
</evidence>
<keyword evidence="3 5" id="KW-1133">Transmembrane helix</keyword>
<dbReference type="PANTHER" id="PTHR31310">
    <property type="match status" value="1"/>
</dbReference>
<feature type="transmembrane region" description="Helical" evidence="5">
    <location>
        <begin position="37"/>
        <end position="56"/>
    </location>
</feature>
<gene>
    <name evidence="7" type="ORF">ABNK63_08760</name>
</gene>
<organism evidence="7">
    <name type="scientific">Rhodanobacter sp. IGA1.0</name>
    <dbReference type="NCBI Taxonomy" id="3158582"/>
    <lineage>
        <taxon>Bacteria</taxon>
        <taxon>Pseudomonadati</taxon>
        <taxon>Pseudomonadota</taxon>
        <taxon>Gammaproteobacteria</taxon>
        <taxon>Lysobacterales</taxon>
        <taxon>Rhodanobacteraceae</taxon>
        <taxon>Rhodanobacter</taxon>
    </lineage>
</organism>
<feature type="domain" description="Inositolphosphotransferase Aur1/Ipt1" evidence="6">
    <location>
        <begin position="95"/>
        <end position="226"/>
    </location>
</feature>
<proteinExistence type="predicted"/>
<evidence type="ECO:0000313" key="7">
    <source>
        <dbReference type="EMBL" id="XBS91730.1"/>
    </source>
</evidence>
<evidence type="ECO:0000256" key="5">
    <source>
        <dbReference type="SAM" id="Phobius"/>
    </source>
</evidence>
<feature type="transmembrane region" description="Helical" evidence="5">
    <location>
        <begin position="287"/>
        <end position="305"/>
    </location>
</feature>
<feature type="transmembrane region" description="Helical" evidence="5">
    <location>
        <begin position="220"/>
        <end position="238"/>
    </location>
</feature>
<evidence type="ECO:0000256" key="4">
    <source>
        <dbReference type="ARBA" id="ARBA00023136"/>
    </source>
</evidence>
<feature type="transmembrane region" description="Helical" evidence="5">
    <location>
        <begin position="311"/>
        <end position="327"/>
    </location>
</feature>
<feature type="transmembrane region" description="Helical" evidence="5">
    <location>
        <begin position="155"/>
        <end position="173"/>
    </location>
</feature>
<feature type="transmembrane region" description="Helical" evidence="5">
    <location>
        <begin position="68"/>
        <end position="87"/>
    </location>
</feature>
<dbReference type="InterPro" id="IPR052185">
    <property type="entry name" value="IPC_Synthase-Related"/>
</dbReference>
<reference evidence="7" key="1">
    <citation type="submission" date="2024-06" db="EMBL/GenBank/DDBJ databases">
        <authorList>
            <person name="Sun Y."/>
        </authorList>
    </citation>
    <scope>NUCLEOTIDE SEQUENCE</scope>
    <source>
        <strain evidence="7">IGA1.0</strain>
    </source>
</reference>
<accession>A0AAU7QQ06</accession>
<dbReference type="AlphaFoldDB" id="A0AAU7QQ06"/>
<dbReference type="RefSeq" id="WP_350017201.1">
    <property type="nucleotide sequence ID" value="NZ_CP157948.1"/>
</dbReference>
<keyword evidence="2 5" id="KW-0812">Transmembrane</keyword>
<dbReference type="PANTHER" id="PTHR31310:SF7">
    <property type="entry name" value="PA-PHOSPHATASE RELATED-FAMILY PROTEIN DDB_G0268928"/>
    <property type="match status" value="1"/>
</dbReference>
<name>A0AAU7QQ06_9GAMM</name>
<dbReference type="Pfam" id="PF14378">
    <property type="entry name" value="PAP2_3"/>
    <property type="match status" value="1"/>
</dbReference>
<evidence type="ECO:0000256" key="1">
    <source>
        <dbReference type="ARBA" id="ARBA00004141"/>
    </source>
</evidence>
<sequence length="336" mass="36776">MPRNARWIGHAFAAELLLILVLGSVGAWRLDDGDLHAASVLGGIAWLLLLAATLAAPGSGWANWKGTLQFVACWLIFPLFKAIREVFIQHTADAALLALDRDLWGGRSLPEHLLGWERPWLSELLSSGYFLFYFVVLLPAIMFSVRRRSPEAKTFFLGLTLMYLVGFAGYLLVPAGGPYMAFPEVFPYPVRGGAMTALLAGVVKAGITGMDVFPSLHSGIGVYVLGFFALRGWGFFNLEARPGMAGRGSGTQAPDPRERARACTGLAIEENHGKWFFSQTLSGYRRIALLLAPIILALVVATLYLRYHYGIDVLCGIALAAAVLAFIQRYRKETRA</sequence>
<protein>
    <submittedName>
        <fullName evidence="7">Phosphatase PAP2 family protein</fullName>
    </submittedName>
</protein>
<dbReference type="InterPro" id="IPR026841">
    <property type="entry name" value="Aur1/Ipt1"/>
</dbReference>